<dbReference type="AlphaFoldDB" id="A0A644UGG2"/>
<evidence type="ECO:0000313" key="2">
    <source>
        <dbReference type="EMBL" id="MPL77959.1"/>
    </source>
</evidence>
<dbReference type="PIRSF" id="PIRSF016661">
    <property type="entry name" value="BioY"/>
    <property type="match status" value="1"/>
</dbReference>
<dbReference type="Gene3D" id="1.10.1760.20">
    <property type="match status" value="1"/>
</dbReference>
<feature type="transmembrane region" description="Helical" evidence="1">
    <location>
        <begin position="112"/>
        <end position="132"/>
    </location>
</feature>
<keyword evidence="1" id="KW-0812">Transmembrane</keyword>
<dbReference type="EMBL" id="VSSQ01000111">
    <property type="protein sequence ID" value="MPL77959.1"/>
    <property type="molecule type" value="Genomic_DNA"/>
</dbReference>
<dbReference type="InterPro" id="IPR003784">
    <property type="entry name" value="BioY"/>
</dbReference>
<feature type="transmembrane region" description="Helical" evidence="1">
    <location>
        <begin position="78"/>
        <end position="103"/>
    </location>
</feature>
<feature type="transmembrane region" description="Helical" evidence="1">
    <location>
        <begin position="138"/>
        <end position="159"/>
    </location>
</feature>
<keyword evidence="1" id="KW-0472">Membrane</keyword>
<reference evidence="2" key="1">
    <citation type="submission" date="2019-08" db="EMBL/GenBank/DDBJ databases">
        <authorList>
            <person name="Kucharzyk K."/>
            <person name="Murdoch R.W."/>
            <person name="Higgins S."/>
            <person name="Loffler F."/>
        </authorList>
    </citation>
    <scope>NUCLEOTIDE SEQUENCE</scope>
</reference>
<feature type="transmembrane region" description="Helical" evidence="1">
    <location>
        <begin position="52"/>
        <end position="72"/>
    </location>
</feature>
<dbReference type="GO" id="GO:0015225">
    <property type="term" value="F:biotin transmembrane transporter activity"/>
    <property type="evidence" value="ECO:0007669"/>
    <property type="project" value="InterPro"/>
</dbReference>
<comment type="caution">
    <text evidence="2">The sequence shown here is derived from an EMBL/GenBank/DDBJ whole genome shotgun (WGS) entry which is preliminary data.</text>
</comment>
<sequence>MYGNEKRSALIMYSAVFVALITVGGWISVPFIVPFTLQTLFVLLAASVMKKYAVIPAALYVMFGTLGLPLFHNGTSGIGILLGPTGGFLIGFVLMAFTAGLFFSKKTLAADLFGMVLGTLVCYVCGVVWFMISAGASLPAALITCVIPFIAGDVVKIAAAEFVTLRLRRSGRAVFD</sequence>
<proteinExistence type="predicted"/>
<organism evidence="2">
    <name type="scientific">bioreactor metagenome</name>
    <dbReference type="NCBI Taxonomy" id="1076179"/>
    <lineage>
        <taxon>unclassified sequences</taxon>
        <taxon>metagenomes</taxon>
        <taxon>ecological metagenomes</taxon>
    </lineage>
</organism>
<dbReference type="GO" id="GO:0005886">
    <property type="term" value="C:plasma membrane"/>
    <property type="evidence" value="ECO:0007669"/>
    <property type="project" value="InterPro"/>
</dbReference>
<dbReference type="Pfam" id="PF02632">
    <property type="entry name" value="BioY"/>
    <property type="match status" value="1"/>
</dbReference>
<keyword evidence="1" id="KW-1133">Transmembrane helix</keyword>
<name>A0A644UGG2_9ZZZZ</name>
<gene>
    <name evidence="2" type="primary">bioY_4</name>
    <name evidence="2" type="ORF">SDC9_23820</name>
</gene>
<accession>A0A644UGG2</accession>
<evidence type="ECO:0000256" key="1">
    <source>
        <dbReference type="SAM" id="Phobius"/>
    </source>
</evidence>
<dbReference type="PANTHER" id="PTHR34295:SF1">
    <property type="entry name" value="BIOTIN TRANSPORTER BIOY"/>
    <property type="match status" value="1"/>
</dbReference>
<feature type="transmembrane region" description="Helical" evidence="1">
    <location>
        <begin position="12"/>
        <end position="45"/>
    </location>
</feature>
<protein>
    <submittedName>
        <fullName evidence="2">Biotin transporter BioY</fullName>
    </submittedName>
</protein>
<dbReference type="PANTHER" id="PTHR34295">
    <property type="entry name" value="BIOTIN TRANSPORTER BIOY"/>
    <property type="match status" value="1"/>
</dbReference>